<sequence>MRHTRRRTRQKKKPPLCPRCGGKILRAVWDGREVLLDPAPAPEPIGGFLAYQSSGGTWIARVIVTGHRHPTEKPYAVHAIRCTHRPEPRTP</sequence>
<accession>A0ABN1S2X3</accession>
<protein>
    <submittedName>
        <fullName evidence="1">Uncharacterized protein</fullName>
    </submittedName>
</protein>
<keyword evidence="2" id="KW-1185">Reference proteome</keyword>
<comment type="caution">
    <text evidence="1">The sequence shown here is derived from an EMBL/GenBank/DDBJ whole genome shotgun (WGS) entry which is preliminary data.</text>
</comment>
<name>A0ABN1S2X3_9ACTN</name>
<dbReference type="EMBL" id="BAAAHH010000094">
    <property type="protein sequence ID" value="GAA0971288.1"/>
    <property type="molecule type" value="Genomic_DNA"/>
</dbReference>
<organism evidence="1 2">
    <name type="scientific">Actinocorallia libanotica</name>
    <dbReference type="NCBI Taxonomy" id="46162"/>
    <lineage>
        <taxon>Bacteria</taxon>
        <taxon>Bacillati</taxon>
        <taxon>Actinomycetota</taxon>
        <taxon>Actinomycetes</taxon>
        <taxon>Streptosporangiales</taxon>
        <taxon>Thermomonosporaceae</taxon>
        <taxon>Actinocorallia</taxon>
    </lineage>
</organism>
<dbReference type="RefSeq" id="WP_344248202.1">
    <property type="nucleotide sequence ID" value="NZ_BAAAHH010000094.1"/>
</dbReference>
<gene>
    <name evidence="1" type="ORF">GCM10009550_79480</name>
</gene>
<reference evidence="1 2" key="1">
    <citation type="journal article" date="2019" name="Int. J. Syst. Evol. Microbiol.">
        <title>The Global Catalogue of Microorganisms (GCM) 10K type strain sequencing project: providing services to taxonomists for standard genome sequencing and annotation.</title>
        <authorList>
            <consortium name="The Broad Institute Genomics Platform"/>
            <consortium name="The Broad Institute Genome Sequencing Center for Infectious Disease"/>
            <person name="Wu L."/>
            <person name="Ma J."/>
        </authorList>
    </citation>
    <scope>NUCLEOTIDE SEQUENCE [LARGE SCALE GENOMIC DNA]</scope>
    <source>
        <strain evidence="1 2">JCM 10696</strain>
    </source>
</reference>
<evidence type="ECO:0000313" key="2">
    <source>
        <dbReference type="Proteomes" id="UP001500665"/>
    </source>
</evidence>
<evidence type="ECO:0000313" key="1">
    <source>
        <dbReference type="EMBL" id="GAA0971288.1"/>
    </source>
</evidence>
<dbReference type="Proteomes" id="UP001500665">
    <property type="component" value="Unassembled WGS sequence"/>
</dbReference>
<proteinExistence type="predicted"/>